<dbReference type="KEGG" id="osu:NT6N_39000"/>
<dbReference type="NCBIfam" id="TIGR00738">
    <property type="entry name" value="rrf2_super"/>
    <property type="match status" value="1"/>
</dbReference>
<evidence type="ECO:0000256" key="1">
    <source>
        <dbReference type="ARBA" id="ARBA00023125"/>
    </source>
</evidence>
<dbReference type="GO" id="GO:0003677">
    <property type="term" value="F:DNA binding"/>
    <property type="evidence" value="ECO:0007669"/>
    <property type="project" value="UniProtKB-KW"/>
</dbReference>
<dbReference type="EMBL" id="AP026866">
    <property type="protein sequence ID" value="BDS08860.1"/>
    <property type="molecule type" value="Genomic_DNA"/>
</dbReference>
<dbReference type="Pfam" id="PF02082">
    <property type="entry name" value="Rrf2"/>
    <property type="match status" value="1"/>
</dbReference>
<dbReference type="SUPFAM" id="SSF46785">
    <property type="entry name" value="Winged helix' DNA-binding domain"/>
    <property type="match status" value="1"/>
</dbReference>
<dbReference type="GO" id="GO:0003700">
    <property type="term" value="F:DNA-binding transcription factor activity"/>
    <property type="evidence" value="ECO:0007669"/>
    <property type="project" value="TreeGrafter"/>
</dbReference>
<sequence length="169" mass="18998">MKMAASFSHRCLSKLNKHVTYPFKEMRITYYTDYAFRLLIYMLIHRDETVSTRAVAESYGISVNHLNKVCQRLVQMELLTARRGRGGGITLTEAAVDWKLGDLVKELEPDGEIAQCNGGQHDAPCTISPACHLRSLLGQAQNAFFDSLNQHKVGNLLDKNSDSIRKLLS</sequence>
<proteinExistence type="predicted"/>
<gene>
    <name evidence="2" type="primary">nsrR</name>
    <name evidence="2" type="ORF">NT6N_39000</name>
</gene>
<name>A0AAT9FS46_9BACT</name>
<dbReference type="PANTHER" id="PTHR33221:SF4">
    <property type="entry name" value="HTH-TYPE TRANSCRIPTIONAL REPRESSOR NSRR"/>
    <property type="match status" value="1"/>
</dbReference>
<keyword evidence="1" id="KW-0238">DNA-binding</keyword>
<dbReference type="InterPro" id="IPR036388">
    <property type="entry name" value="WH-like_DNA-bd_sf"/>
</dbReference>
<dbReference type="PANTHER" id="PTHR33221">
    <property type="entry name" value="WINGED HELIX-TURN-HELIX TRANSCRIPTIONAL REGULATOR, RRF2 FAMILY"/>
    <property type="match status" value="1"/>
</dbReference>
<evidence type="ECO:0000313" key="2">
    <source>
        <dbReference type="EMBL" id="BDS08860.1"/>
    </source>
</evidence>
<dbReference type="AlphaFoldDB" id="A0AAT9FS46"/>
<dbReference type="PROSITE" id="PS51197">
    <property type="entry name" value="HTH_RRF2_2"/>
    <property type="match status" value="1"/>
</dbReference>
<accession>A0AAT9FS46</accession>
<dbReference type="InterPro" id="IPR000944">
    <property type="entry name" value="Tscrpt_reg_Rrf2"/>
</dbReference>
<dbReference type="InterPro" id="IPR036390">
    <property type="entry name" value="WH_DNA-bd_sf"/>
</dbReference>
<dbReference type="GO" id="GO:0005829">
    <property type="term" value="C:cytosol"/>
    <property type="evidence" value="ECO:0007669"/>
    <property type="project" value="TreeGrafter"/>
</dbReference>
<protein>
    <submittedName>
        <fullName evidence="2">HTH-type transcriptional repressor NsrR</fullName>
    </submittedName>
</protein>
<organism evidence="2">
    <name type="scientific">Oceaniferula spumae</name>
    <dbReference type="NCBI Taxonomy" id="2979115"/>
    <lineage>
        <taxon>Bacteria</taxon>
        <taxon>Pseudomonadati</taxon>
        <taxon>Verrucomicrobiota</taxon>
        <taxon>Verrucomicrobiia</taxon>
        <taxon>Verrucomicrobiales</taxon>
        <taxon>Verrucomicrobiaceae</taxon>
        <taxon>Oceaniferula</taxon>
    </lineage>
</organism>
<dbReference type="Gene3D" id="1.10.10.10">
    <property type="entry name" value="Winged helix-like DNA-binding domain superfamily/Winged helix DNA-binding domain"/>
    <property type="match status" value="1"/>
</dbReference>
<reference evidence="2" key="1">
    <citation type="submission" date="2024-07" db="EMBL/GenBank/DDBJ databases">
        <title>Complete genome sequence of Verrucomicrobiaceae bacterium NT6N.</title>
        <authorList>
            <person name="Huang C."/>
            <person name="Takami H."/>
            <person name="Hamasaki K."/>
        </authorList>
    </citation>
    <scope>NUCLEOTIDE SEQUENCE</scope>
    <source>
        <strain evidence="2">NT6N</strain>
    </source>
</reference>